<reference evidence="2 3" key="1">
    <citation type="submission" date="2020-07" db="EMBL/GenBank/DDBJ databases">
        <title>Screening of a cold-adapted Planococcus bacterium producing protease in traditional shrimp paste and protease identification by genome sequencing.</title>
        <authorList>
            <person name="Gao R."/>
            <person name="Leng W."/>
            <person name="Chu Q."/>
            <person name="Wu X."/>
            <person name="Liu H."/>
            <person name="Li X."/>
        </authorList>
    </citation>
    <scope>NUCLEOTIDE SEQUENCE [LARGE SCALE GENOMIC DNA]</scope>
    <source>
        <strain evidence="2 3">XJ11</strain>
    </source>
</reference>
<organism evidence="2 3">
    <name type="scientific">Planococcus maritimus</name>
    <dbReference type="NCBI Taxonomy" id="192421"/>
    <lineage>
        <taxon>Bacteria</taxon>
        <taxon>Bacillati</taxon>
        <taxon>Bacillota</taxon>
        <taxon>Bacilli</taxon>
        <taxon>Bacillales</taxon>
        <taxon>Caryophanaceae</taxon>
        <taxon>Planococcus</taxon>
    </lineage>
</organism>
<sequence length="103" mass="12403">MPHCQNCGFKWSWKDVMKLSLKSKRECQNCHKIQYISAKSNFWTTFLTSMAFLLPMNFLRTYYEISWPWIFLAIPIYIPLVSLLMPFFYKLSNTQKRFGKTVE</sequence>
<dbReference type="InterPro" id="IPR026369">
    <property type="entry name" value="CxxC_20_CxxC"/>
</dbReference>
<dbReference type="KEGG" id="pdec:H1Q58_11980"/>
<evidence type="ECO:0008006" key="4">
    <source>
        <dbReference type="Google" id="ProtNLM"/>
    </source>
</evidence>
<keyword evidence="1" id="KW-0472">Membrane</keyword>
<evidence type="ECO:0000313" key="2">
    <source>
        <dbReference type="EMBL" id="QMT16683.1"/>
    </source>
</evidence>
<keyword evidence="1" id="KW-1133">Transmembrane helix</keyword>
<feature type="transmembrane region" description="Helical" evidence="1">
    <location>
        <begin position="69"/>
        <end position="89"/>
    </location>
</feature>
<protein>
    <recommendedName>
        <fullName evidence="4">CXXC-20-CXXC protein</fullName>
    </recommendedName>
</protein>
<dbReference type="EMBL" id="CP059540">
    <property type="protein sequence ID" value="QMT16683.1"/>
    <property type="molecule type" value="Genomic_DNA"/>
</dbReference>
<dbReference type="Proteomes" id="UP000514716">
    <property type="component" value="Chromosome"/>
</dbReference>
<keyword evidence="1" id="KW-0812">Transmembrane</keyword>
<name>A0A7D7RGM9_PLAMR</name>
<accession>A0A7D7RGM9</accession>
<evidence type="ECO:0000313" key="3">
    <source>
        <dbReference type="Proteomes" id="UP000514716"/>
    </source>
</evidence>
<gene>
    <name evidence="2" type="ORF">H1Q58_11980</name>
</gene>
<evidence type="ECO:0000256" key="1">
    <source>
        <dbReference type="SAM" id="Phobius"/>
    </source>
</evidence>
<keyword evidence="3" id="KW-1185">Reference proteome</keyword>
<dbReference type="AlphaFoldDB" id="A0A7D7RGM9"/>
<proteinExistence type="predicted"/>
<dbReference type="NCBIfam" id="TIGR04104">
    <property type="entry name" value="cxxc_20_cxxc"/>
    <property type="match status" value="1"/>
</dbReference>
<feature type="transmembrane region" description="Helical" evidence="1">
    <location>
        <begin position="42"/>
        <end position="63"/>
    </location>
</feature>